<dbReference type="STRING" id="120956.SAMN05421791_10767"/>
<dbReference type="AlphaFoldDB" id="A0A1G7TX34"/>
<keyword evidence="1" id="KW-1133">Transmembrane helix</keyword>
<name>A0A1G7TX34_9LACT</name>
<organism evidence="2 3">
    <name type="scientific">Facklamia miroungae</name>
    <dbReference type="NCBI Taxonomy" id="120956"/>
    <lineage>
        <taxon>Bacteria</taxon>
        <taxon>Bacillati</taxon>
        <taxon>Bacillota</taxon>
        <taxon>Bacilli</taxon>
        <taxon>Lactobacillales</taxon>
        <taxon>Aerococcaceae</taxon>
        <taxon>Facklamia</taxon>
    </lineage>
</organism>
<keyword evidence="3" id="KW-1185">Reference proteome</keyword>
<dbReference type="Proteomes" id="UP000199708">
    <property type="component" value="Unassembled WGS sequence"/>
</dbReference>
<proteinExistence type="predicted"/>
<evidence type="ECO:0000313" key="2">
    <source>
        <dbReference type="EMBL" id="SDG39574.1"/>
    </source>
</evidence>
<evidence type="ECO:0000313" key="3">
    <source>
        <dbReference type="Proteomes" id="UP000199708"/>
    </source>
</evidence>
<gene>
    <name evidence="2" type="ORF">SAMN05421791_10767</name>
</gene>
<accession>A0A1G7TX34</accession>
<sequence>MQNYKIERYLELFRKIYTITFILGLISLLTIIIAKIAYPNPLFTVSSRLGVILFGIGFLFFLMAFALALIQLIKKKRFTNEIEIPLLTGFLIRMLLEFLSLILIIQ</sequence>
<evidence type="ECO:0000256" key="1">
    <source>
        <dbReference type="SAM" id="Phobius"/>
    </source>
</evidence>
<feature type="transmembrane region" description="Helical" evidence="1">
    <location>
        <begin position="84"/>
        <end position="105"/>
    </location>
</feature>
<protein>
    <submittedName>
        <fullName evidence="2">Uncharacterized protein</fullName>
    </submittedName>
</protein>
<dbReference type="EMBL" id="FNCK01000007">
    <property type="protein sequence ID" value="SDG39574.1"/>
    <property type="molecule type" value="Genomic_DNA"/>
</dbReference>
<dbReference type="RefSeq" id="WP_090290152.1">
    <property type="nucleotide sequence ID" value="NZ_FNCK01000007.1"/>
</dbReference>
<feature type="transmembrane region" description="Helical" evidence="1">
    <location>
        <begin position="50"/>
        <end position="72"/>
    </location>
</feature>
<keyword evidence="1" id="KW-0812">Transmembrane</keyword>
<feature type="transmembrane region" description="Helical" evidence="1">
    <location>
        <begin position="16"/>
        <end position="38"/>
    </location>
</feature>
<keyword evidence="1" id="KW-0472">Membrane</keyword>
<reference evidence="2 3" key="1">
    <citation type="submission" date="2016-10" db="EMBL/GenBank/DDBJ databases">
        <authorList>
            <person name="de Groot N.N."/>
        </authorList>
    </citation>
    <scope>NUCLEOTIDE SEQUENCE [LARGE SCALE GENOMIC DNA]</scope>
    <source>
        <strain evidence="2 3">ATCC BAA-466</strain>
    </source>
</reference>